<evidence type="ECO:0000313" key="2">
    <source>
        <dbReference type="Proteomes" id="UP001627154"/>
    </source>
</evidence>
<keyword evidence="2" id="KW-1185">Reference proteome</keyword>
<name>A0ABD2X2M4_9HYME</name>
<comment type="caution">
    <text evidence="1">The sequence shown here is derived from an EMBL/GenBank/DDBJ whole genome shotgun (WGS) entry which is preliminary data.</text>
</comment>
<gene>
    <name evidence="1" type="ORF">TKK_006730</name>
</gene>
<proteinExistence type="predicted"/>
<accession>A0ABD2X2M4</accession>
<dbReference type="AlphaFoldDB" id="A0ABD2X2M4"/>
<evidence type="ECO:0000313" key="1">
    <source>
        <dbReference type="EMBL" id="KAL3399445.1"/>
    </source>
</evidence>
<sequence length="142" mass="15888">MIQTKEEKMLASASARLTVSTFIFNKRANAAKSNKAENTTHEQQKQQHYHHHLHHHYHYRAAAATAAAAEKNQCGTRRAVVATTQPMALYMQIAKLLRIPGLSLYNISPNKRKMSDSPGKSAAFLQYTAHTTSARVHNAHID</sequence>
<organism evidence="1 2">
    <name type="scientific">Trichogramma kaykai</name>
    <dbReference type="NCBI Taxonomy" id="54128"/>
    <lineage>
        <taxon>Eukaryota</taxon>
        <taxon>Metazoa</taxon>
        <taxon>Ecdysozoa</taxon>
        <taxon>Arthropoda</taxon>
        <taxon>Hexapoda</taxon>
        <taxon>Insecta</taxon>
        <taxon>Pterygota</taxon>
        <taxon>Neoptera</taxon>
        <taxon>Endopterygota</taxon>
        <taxon>Hymenoptera</taxon>
        <taxon>Apocrita</taxon>
        <taxon>Proctotrupomorpha</taxon>
        <taxon>Chalcidoidea</taxon>
        <taxon>Trichogrammatidae</taxon>
        <taxon>Trichogramma</taxon>
    </lineage>
</organism>
<reference evidence="1 2" key="1">
    <citation type="journal article" date="2024" name="bioRxiv">
        <title>A reference genome for Trichogramma kaykai: A tiny desert-dwelling parasitoid wasp with competing sex-ratio distorters.</title>
        <authorList>
            <person name="Culotta J."/>
            <person name="Lindsey A.R."/>
        </authorList>
    </citation>
    <scope>NUCLEOTIDE SEQUENCE [LARGE SCALE GENOMIC DNA]</scope>
    <source>
        <strain evidence="1 2">KSX58</strain>
    </source>
</reference>
<dbReference type="Proteomes" id="UP001627154">
    <property type="component" value="Unassembled WGS sequence"/>
</dbReference>
<protein>
    <submittedName>
        <fullName evidence="1">Uncharacterized protein</fullName>
    </submittedName>
</protein>
<dbReference type="EMBL" id="JBJJXI010000055">
    <property type="protein sequence ID" value="KAL3399445.1"/>
    <property type="molecule type" value="Genomic_DNA"/>
</dbReference>